<dbReference type="Pfam" id="PF04263">
    <property type="entry name" value="TPK_catalytic"/>
    <property type="match status" value="1"/>
</dbReference>
<dbReference type="InterPro" id="IPR036759">
    <property type="entry name" value="TPK_catalytic_sf"/>
</dbReference>
<name>A0A0A6Q179_CLOBU</name>
<dbReference type="Pfam" id="PF04265">
    <property type="entry name" value="TPK_B1_binding"/>
    <property type="match status" value="1"/>
</dbReference>
<evidence type="ECO:0000313" key="12">
    <source>
        <dbReference type="Proteomes" id="UP000321089"/>
    </source>
</evidence>
<keyword evidence="2" id="KW-0547">Nucleotide-binding</keyword>
<dbReference type="Proteomes" id="UP000321089">
    <property type="component" value="Unassembled WGS sequence"/>
</dbReference>
<dbReference type="GO" id="GO:0030975">
    <property type="term" value="F:thiamine binding"/>
    <property type="evidence" value="ECO:0007669"/>
    <property type="project" value="InterPro"/>
</dbReference>
<dbReference type="PANTHER" id="PTHR41299:SF1">
    <property type="entry name" value="THIAMINE PYROPHOSPHOKINASE"/>
    <property type="match status" value="1"/>
</dbReference>
<protein>
    <recommendedName>
        <fullName evidence="5">Thiamine diphosphokinase</fullName>
        <ecNumber evidence="5">2.7.6.2</ecNumber>
    </recommendedName>
</protein>
<evidence type="ECO:0000256" key="5">
    <source>
        <dbReference type="NCBIfam" id="TIGR01378"/>
    </source>
</evidence>
<evidence type="ECO:0000313" key="9">
    <source>
        <dbReference type="EMBL" id="PPV13699.1"/>
    </source>
</evidence>
<dbReference type="InterPro" id="IPR007373">
    <property type="entry name" value="Thiamin_PyroPKinase_B1-bd"/>
</dbReference>
<dbReference type="RefSeq" id="WP_002579587.1">
    <property type="nucleotide sequence ID" value="NZ_AP019716.1"/>
</dbReference>
<reference evidence="10 14" key="2">
    <citation type="submission" date="2019-05" db="EMBL/GenBank/DDBJ databases">
        <authorList>
            <person name="Schori C."/>
            <person name="Ahrens C."/>
        </authorList>
    </citation>
    <scope>NUCLEOTIDE SEQUENCE [LARGE SCALE GENOMIC DNA]</scope>
    <source>
        <strain evidence="10 14">DSM 10702</strain>
    </source>
</reference>
<accession>A0A0A6Q179</accession>
<dbReference type="InterPro" id="IPR006282">
    <property type="entry name" value="Thi_PPkinase"/>
</dbReference>
<dbReference type="Proteomes" id="UP000238081">
    <property type="component" value="Unassembled WGS sequence"/>
</dbReference>
<evidence type="ECO:0000256" key="1">
    <source>
        <dbReference type="ARBA" id="ARBA00022679"/>
    </source>
</evidence>
<dbReference type="AlphaFoldDB" id="A0A0A6Q179"/>
<reference evidence="7 12" key="3">
    <citation type="submission" date="2019-07" db="EMBL/GenBank/DDBJ databases">
        <title>Whole genome shotgun sequence of Clostridium butyricum NBRC 3858.</title>
        <authorList>
            <person name="Hosoyama A."/>
            <person name="Uohara A."/>
            <person name="Ohji S."/>
            <person name="Ichikawa N."/>
        </authorList>
    </citation>
    <scope>NUCLEOTIDE SEQUENCE [LARGE SCALE GENOMIC DNA]</scope>
    <source>
        <strain evidence="7 12">NBRC 3858</strain>
    </source>
</reference>
<dbReference type="EMBL" id="LRDH01000118">
    <property type="protein sequence ID" value="PPV13699.1"/>
    <property type="molecule type" value="Genomic_DNA"/>
</dbReference>
<dbReference type="GO" id="GO:0005524">
    <property type="term" value="F:ATP binding"/>
    <property type="evidence" value="ECO:0007669"/>
    <property type="project" value="UniProtKB-KW"/>
</dbReference>
<dbReference type="GeneID" id="92943595"/>
<dbReference type="GO" id="GO:0006772">
    <property type="term" value="P:thiamine metabolic process"/>
    <property type="evidence" value="ECO:0007669"/>
    <property type="project" value="UniProtKB-UniRule"/>
</dbReference>
<dbReference type="Gene3D" id="3.40.50.10240">
    <property type="entry name" value="Thiamin pyrophosphokinase, catalytic domain"/>
    <property type="match status" value="1"/>
</dbReference>
<dbReference type="EMBL" id="WOFV02000003">
    <property type="protein sequence ID" value="NAS16651.1"/>
    <property type="molecule type" value="Genomic_DNA"/>
</dbReference>
<reference evidence="9 11" key="1">
    <citation type="submission" date="2016-01" db="EMBL/GenBank/DDBJ databases">
        <title>Characterization of the Clostridium difficile lineages that are prevalent in Hong Kong and China.</title>
        <authorList>
            <person name="Kwok J.S.-L."/>
            <person name="Lam W.-Y."/>
            <person name="Ip M."/>
            <person name="Chan T.-F."/>
            <person name="Hawkey P.M."/>
            <person name="Tsui S.K.-W."/>
        </authorList>
    </citation>
    <scope>NUCLEOTIDE SEQUENCE [LARGE SCALE GENOMIC DNA]</scope>
    <source>
        <strain evidence="9 11">300064</strain>
    </source>
</reference>
<dbReference type="InterPro" id="IPR053149">
    <property type="entry name" value="TPK"/>
</dbReference>
<feature type="domain" description="Thiamin pyrophosphokinase thiamin-binding" evidence="6">
    <location>
        <begin position="146"/>
        <end position="205"/>
    </location>
</feature>
<dbReference type="EMBL" id="BKBC01000001">
    <property type="protein sequence ID" value="GEQ19598.1"/>
    <property type="molecule type" value="Genomic_DNA"/>
</dbReference>
<dbReference type="CDD" id="cd07995">
    <property type="entry name" value="TPK"/>
    <property type="match status" value="1"/>
</dbReference>
<dbReference type="GO" id="GO:0009229">
    <property type="term" value="P:thiamine diphosphate biosynthetic process"/>
    <property type="evidence" value="ECO:0007669"/>
    <property type="project" value="InterPro"/>
</dbReference>
<dbReference type="SUPFAM" id="SSF63999">
    <property type="entry name" value="Thiamin pyrophosphokinase, catalytic domain"/>
    <property type="match status" value="1"/>
</dbReference>
<dbReference type="GO" id="GO:0004788">
    <property type="term" value="F:thiamine diphosphokinase activity"/>
    <property type="evidence" value="ECO:0007669"/>
    <property type="project" value="UniProtKB-UniRule"/>
</dbReference>
<dbReference type="Proteomes" id="UP000515243">
    <property type="component" value="Chromosome 1"/>
</dbReference>
<evidence type="ECO:0000256" key="2">
    <source>
        <dbReference type="ARBA" id="ARBA00022741"/>
    </source>
</evidence>
<organism evidence="8 13">
    <name type="scientific">Clostridium butyricum</name>
    <dbReference type="NCBI Taxonomy" id="1492"/>
    <lineage>
        <taxon>Bacteria</taxon>
        <taxon>Bacillati</taxon>
        <taxon>Bacillota</taxon>
        <taxon>Clostridia</taxon>
        <taxon>Eubacteriales</taxon>
        <taxon>Clostridiaceae</taxon>
        <taxon>Clostridium</taxon>
    </lineage>
</organism>
<evidence type="ECO:0000313" key="8">
    <source>
        <dbReference type="EMBL" id="NAS16651.1"/>
    </source>
</evidence>
<gene>
    <name evidence="9" type="ORF">AWN73_03960</name>
    <name evidence="7" type="ORF">CBU02nite_01040</name>
    <name evidence="10" type="ORF">FF104_05485</name>
    <name evidence="8" type="ORF">GND98_001860</name>
</gene>
<keyword evidence="3 8" id="KW-0418">Kinase</keyword>
<evidence type="ECO:0000256" key="4">
    <source>
        <dbReference type="ARBA" id="ARBA00022840"/>
    </source>
</evidence>
<evidence type="ECO:0000313" key="7">
    <source>
        <dbReference type="EMBL" id="GEQ19598.1"/>
    </source>
</evidence>
<dbReference type="EC" id="2.7.6.2" evidence="5"/>
<dbReference type="PANTHER" id="PTHR41299">
    <property type="entry name" value="THIAMINE PYROPHOSPHOKINASE"/>
    <property type="match status" value="1"/>
</dbReference>
<dbReference type="GO" id="GO:0016301">
    <property type="term" value="F:kinase activity"/>
    <property type="evidence" value="ECO:0007669"/>
    <property type="project" value="UniProtKB-KW"/>
</dbReference>
<dbReference type="InterPro" id="IPR007371">
    <property type="entry name" value="TPK_catalytic"/>
</dbReference>
<evidence type="ECO:0000313" key="14">
    <source>
        <dbReference type="Proteomes" id="UP000515243"/>
    </source>
</evidence>
<evidence type="ECO:0000313" key="10">
    <source>
        <dbReference type="EMBL" id="QMW90422.1"/>
    </source>
</evidence>
<keyword evidence="1 8" id="KW-0808">Transferase</keyword>
<reference evidence="8 13" key="4">
    <citation type="submission" date="2020-01" db="EMBL/GenBank/DDBJ databases">
        <title>Genome sequence of a 1,3-propanediol producer, Clostridium butyricum S3.</title>
        <authorList>
            <person name="Zhou J."/>
        </authorList>
    </citation>
    <scope>NUCLEOTIDE SEQUENCE [LARGE SCALE GENOMIC DNA]</scope>
    <source>
        <strain evidence="8 13">S3</strain>
    </source>
</reference>
<dbReference type="Proteomes" id="UP000474042">
    <property type="component" value="Unassembled WGS sequence"/>
</dbReference>
<evidence type="ECO:0000256" key="3">
    <source>
        <dbReference type="ARBA" id="ARBA00022777"/>
    </source>
</evidence>
<dbReference type="SMART" id="SM00983">
    <property type="entry name" value="TPK_B1_binding"/>
    <property type="match status" value="1"/>
</dbReference>
<evidence type="ECO:0000313" key="11">
    <source>
        <dbReference type="Proteomes" id="UP000238081"/>
    </source>
</evidence>
<evidence type="ECO:0000259" key="6">
    <source>
        <dbReference type="SMART" id="SM00983"/>
    </source>
</evidence>
<evidence type="ECO:0000313" key="13">
    <source>
        <dbReference type="Proteomes" id="UP000474042"/>
    </source>
</evidence>
<dbReference type="EMBL" id="CP040626">
    <property type="protein sequence ID" value="QMW90422.1"/>
    <property type="molecule type" value="Genomic_DNA"/>
</dbReference>
<keyword evidence="4" id="KW-0067">ATP-binding</keyword>
<sequence length="211" mass="23533">MKAIIVTGGNKPSKKLLNSYIKSGDLIIGADKGSEYLYDYEIMPNIILGDFDSISEEKLKKIEEKQVEIIKFPPEKDYTDTEIAIMEAMKRGADTIYLFGGLGTRADHSLGNIGLLLTTKNKGARLLIVDDHNKMYLADKNMSLNGSQGEIISFHALSDVVKGFEIRGAKYNLNSYDMHLLDPRAVCNEFIDTPINIKYESGELLIIHAID</sequence>
<dbReference type="NCBIfam" id="TIGR01378">
    <property type="entry name" value="thi_PPkinase"/>
    <property type="match status" value="1"/>
</dbReference>
<proteinExistence type="predicted"/>